<dbReference type="GO" id="GO:1990281">
    <property type="term" value="C:efflux pump complex"/>
    <property type="evidence" value="ECO:0007669"/>
    <property type="project" value="TreeGrafter"/>
</dbReference>
<evidence type="ECO:0000313" key="7">
    <source>
        <dbReference type="Proteomes" id="UP000000684"/>
    </source>
</evidence>
<dbReference type="InterPro" id="IPR058625">
    <property type="entry name" value="MdtA-like_BSH"/>
</dbReference>
<keyword evidence="7" id="KW-1185">Reference proteome</keyword>
<evidence type="ECO:0000313" key="6">
    <source>
        <dbReference type="EMBL" id="ABI71714.1"/>
    </source>
</evidence>
<dbReference type="AlphaFoldDB" id="Q082V1"/>
<evidence type="ECO:0000256" key="1">
    <source>
        <dbReference type="ARBA" id="ARBA00009477"/>
    </source>
</evidence>
<proteinExistence type="inferred from homology"/>
<organism evidence="6 7">
    <name type="scientific">Shewanella frigidimarina (strain NCIMB 400)</name>
    <dbReference type="NCBI Taxonomy" id="318167"/>
    <lineage>
        <taxon>Bacteria</taxon>
        <taxon>Pseudomonadati</taxon>
        <taxon>Pseudomonadota</taxon>
        <taxon>Gammaproteobacteria</taxon>
        <taxon>Alteromonadales</taxon>
        <taxon>Shewanellaceae</taxon>
        <taxon>Shewanella</taxon>
    </lineage>
</organism>
<dbReference type="Gene3D" id="2.40.30.170">
    <property type="match status" value="1"/>
</dbReference>
<comment type="similarity">
    <text evidence="1">Belongs to the membrane fusion protein (MFP) (TC 8.A.1) family.</text>
</comment>
<sequence>MRSTITLDKKIIDIIHSTFDGYGLEMKKIIVLIAIVLAALSAYYLLAPKEAIVQRPRPIPNVVVAKVAIMPIRDEVEALGTGKAYESIIVTSKVTEIVTSINFNDGDLVKKGSLLVQLRNDEHKAKVAVTEIKLVENLRELDRIRSLVTSKTIAELERDRLQSLIDTTRAEVAQAKAALEDRAIKAPFPGKLGLRQVSVGSLVTPGEQISTLDDVSKIKLDFSVPERFIQELQPGKLVEAKAVAYPDRIFKGVVTSIDSRVNPDTRAVVVRAVMPNDDYKLLPGMLMKVRLIKQSREALLLPEAAIIPIQNKHYVYVVNAENVVEQQQVTLGSRTRGWVEITDGLKVDQQVIIRGILKVRPGDKVQVEQAENFKFAQVEGMEKSA</sequence>
<dbReference type="FunFam" id="2.40.30.170:FF:000010">
    <property type="entry name" value="Efflux RND transporter periplasmic adaptor subunit"/>
    <property type="match status" value="1"/>
</dbReference>
<name>Q082V1_SHEFN</name>
<dbReference type="PANTHER" id="PTHR30469">
    <property type="entry name" value="MULTIDRUG RESISTANCE PROTEIN MDTA"/>
    <property type="match status" value="1"/>
</dbReference>
<dbReference type="KEGG" id="sfr:Sfri_1866"/>
<evidence type="ECO:0000259" key="5">
    <source>
        <dbReference type="Pfam" id="PF25989"/>
    </source>
</evidence>
<dbReference type="HOGENOM" id="CLU_018816_1_2_6"/>
<dbReference type="GO" id="GO:0015562">
    <property type="term" value="F:efflux transmembrane transporter activity"/>
    <property type="evidence" value="ECO:0007669"/>
    <property type="project" value="TreeGrafter"/>
</dbReference>
<dbReference type="Gene3D" id="1.10.287.470">
    <property type="entry name" value="Helix hairpin bin"/>
    <property type="match status" value="1"/>
</dbReference>
<evidence type="ECO:0000259" key="3">
    <source>
        <dbReference type="Pfam" id="PF25917"/>
    </source>
</evidence>
<dbReference type="SUPFAM" id="SSF111369">
    <property type="entry name" value="HlyD-like secretion proteins"/>
    <property type="match status" value="1"/>
</dbReference>
<keyword evidence="2" id="KW-0812">Transmembrane</keyword>
<feature type="transmembrane region" description="Helical" evidence="2">
    <location>
        <begin position="29"/>
        <end position="47"/>
    </location>
</feature>
<keyword evidence="2" id="KW-0472">Membrane</keyword>
<dbReference type="Pfam" id="PF25954">
    <property type="entry name" value="Beta-barrel_RND_2"/>
    <property type="match status" value="1"/>
</dbReference>
<reference evidence="6 7" key="1">
    <citation type="submission" date="2006-08" db="EMBL/GenBank/DDBJ databases">
        <title>Complete sequence of Shewanella frigidimarina NCIMB 400.</title>
        <authorList>
            <consortium name="US DOE Joint Genome Institute"/>
            <person name="Copeland A."/>
            <person name="Lucas S."/>
            <person name="Lapidus A."/>
            <person name="Barry K."/>
            <person name="Detter J.C."/>
            <person name="Glavina del Rio T."/>
            <person name="Hammon N."/>
            <person name="Israni S."/>
            <person name="Dalin E."/>
            <person name="Tice H."/>
            <person name="Pitluck S."/>
            <person name="Fredrickson J.K."/>
            <person name="Kolker E."/>
            <person name="McCuel L.A."/>
            <person name="DiChristina T."/>
            <person name="Nealson K.H."/>
            <person name="Newman D."/>
            <person name="Tiedje J.M."/>
            <person name="Zhou J."/>
            <person name="Romine M.F."/>
            <person name="Culley D.E."/>
            <person name="Serres M."/>
            <person name="Chertkov O."/>
            <person name="Brettin T."/>
            <person name="Bruce D."/>
            <person name="Han C."/>
            <person name="Tapia R."/>
            <person name="Gilna P."/>
            <person name="Schmutz J."/>
            <person name="Larimer F."/>
            <person name="Land M."/>
            <person name="Hauser L."/>
            <person name="Kyrpides N."/>
            <person name="Mikhailova N."/>
            <person name="Richardson P."/>
        </authorList>
    </citation>
    <scope>NUCLEOTIDE SEQUENCE [LARGE SCALE GENOMIC DNA]</scope>
    <source>
        <strain evidence="6 7">NCIMB 400</strain>
    </source>
</reference>
<protein>
    <submittedName>
        <fullName evidence="6">Efflux transporter, RND family, MFP subunit</fullName>
    </submittedName>
</protein>
<feature type="domain" description="YknX-like C-terminal permuted SH3-like" evidence="5">
    <location>
        <begin position="299"/>
        <end position="367"/>
    </location>
</feature>
<dbReference type="EMBL" id="CP000447">
    <property type="protein sequence ID" value="ABI71714.1"/>
    <property type="molecule type" value="Genomic_DNA"/>
</dbReference>
<evidence type="ECO:0000259" key="4">
    <source>
        <dbReference type="Pfam" id="PF25954"/>
    </source>
</evidence>
<feature type="domain" description="CusB-like beta-barrel" evidence="4">
    <location>
        <begin position="220"/>
        <end position="294"/>
    </location>
</feature>
<dbReference type="eggNOG" id="COG0845">
    <property type="taxonomic scope" value="Bacteria"/>
</dbReference>
<dbReference type="Pfam" id="PF25917">
    <property type="entry name" value="BSH_RND"/>
    <property type="match status" value="1"/>
</dbReference>
<dbReference type="InterPro" id="IPR058792">
    <property type="entry name" value="Beta-barrel_RND_2"/>
</dbReference>
<feature type="domain" description="Multidrug resistance protein MdtA-like barrel-sandwich hybrid" evidence="3">
    <location>
        <begin position="89"/>
        <end position="209"/>
    </location>
</feature>
<dbReference type="InterPro" id="IPR058637">
    <property type="entry name" value="YknX-like_C"/>
</dbReference>
<dbReference type="PANTHER" id="PTHR30469:SF16">
    <property type="entry name" value="HAE1 FAMILY EFFLUX PUMP MFP COMPONENT"/>
    <property type="match status" value="1"/>
</dbReference>
<evidence type="ECO:0000256" key="2">
    <source>
        <dbReference type="SAM" id="Phobius"/>
    </source>
</evidence>
<dbReference type="NCBIfam" id="TIGR01730">
    <property type="entry name" value="RND_mfp"/>
    <property type="match status" value="1"/>
</dbReference>
<dbReference type="Gene3D" id="2.40.420.20">
    <property type="match status" value="1"/>
</dbReference>
<dbReference type="Proteomes" id="UP000000684">
    <property type="component" value="Chromosome"/>
</dbReference>
<accession>Q082V1</accession>
<keyword evidence="2" id="KW-1133">Transmembrane helix</keyword>
<dbReference type="STRING" id="318167.Sfri_1866"/>
<dbReference type="Gene3D" id="2.40.50.100">
    <property type="match status" value="1"/>
</dbReference>
<gene>
    <name evidence="6" type="ordered locus">Sfri_1866</name>
</gene>
<dbReference type="Pfam" id="PF25989">
    <property type="entry name" value="YknX_C"/>
    <property type="match status" value="1"/>
</dbReference>
<dbReference type="InterPro" id="IPR006143">
    <property type="entry name" value="RND_pump_MFP"/>
</dbReference>